<dbReference type="Proteomes" id="UP000199545">
    <property type="component" value="Unassembled WGS sequence"/>
</dbReference>
<dbReference type="EMBL" id="FORR01000019">
    <property type="protein sequence ID" value="SFJ73390.1"/>
    <property type="molecule type" value="Genomic_DNA"/>
</dbReference>
<accession>A0A1I3TRZ9</accession>
<name>A0A1I3TRZ9_9BACL</name>
<sequence>MVCAEGEKVSEARNRSSKIAQGYPSPWMAGGIMR</sequence>
<organism evidence="2 3">
    <name type="scientific">Thermoflavimicrobium dichotomicum</name>
    <dbReference type="NCBI Taxonomy" id="46223"/>
    <lineage>
        <taxon>Bacteria</taxon>
        <taxon>Bacillati</taxon>
        <taxon>Bacillota</taxon>
        <taxon>Bacilli</taxon>
        <taxon>Bacillales</taxon>
        <taxon>Thermoactinomycetaceae</taxon>
        <taxon>Thermoflavimicrobium</taxon>
    </lineage>
</organism>
<feature type="compositionally biased region" description="Basic and acidic residues" evidence="1">
    <location>
        <begin position="1"/>
        <end position="14"/>
    </location>
</feature>
<protein>
    <submittedName>
        <fullName evidence="2">Uncharacterized protein</fullName>
    </submittedName>
</protein>
<evidence type="ECO:0000313" key="3">
    <source>
        <dbReference type="Proteomes" id="UP000199545"/>
    </source>
</evidence>
<reference evidence="2 3" key="1">
    <citation type="submission" date="2016-10" db="EMBL/GenBank/DDBJ databases">
        <authorList>
            <person name="de Groot N.N."/>
        </authorList>
    </citation>
    <scope>NUCLEOTIDE SEQUENCE [LARGE SCALE GENOMIC DNA]</scope>
    <source>
        <strain evidence="2 3">DSM 44778</strain>
    </source>
</reference>
<gene>
    <name evidence="2" type="ORF">SAMN05421852_11943</name>
</gene>
<feature type="region of interest" description="Disordered" evidence="1">
    <location>
        <begin position="1"/>
        <end position="20"/>
    </location>
</feature>
<proteinExistence type="predicted"/>
<evidence type="ECO:0000256" key="1">
    <source>
        <dbReference type="SAM" id="MobiDB-lite"/>
    </source>
</evidence>
<evidence type="ECO:0000313" key="2">
    <source>
        <dbReference type="EMBL" id="SFJ73390.1"/>
    </source>
</evidence>
<keyword evidence="3" id="KW-1185">Reference proteome</keyword>
<dbReference type="AlphaFoldDB" id="A0A1I3TRZ9"/>